<accession>A0ABU1K424</accession>
<dbReference type="Proteomes" id="UP001257659">
    <property type="component" value="Unassembled WGS sequence"/>
</dbReference>
<evidence type="ECO:0000313" key="3">
    <source>
        <dbReference type="Proteomes" id="UP001257659"/>
    </source>
</evidence>
<dbReference type="InterPro" id="IPR058512">
    <property type="entry name" value="DUF8199"/>
</dbReference>
<evidence type="ECO:0000256" key="1">
    <source>
        <dbReference type="SAM" id="SignalP"/>
    </source>
</evidence>
<protein>
    <submittedName>
        <fullName evidence="2">Preprotein translocase subunit SecF</fullName>
    </submittedName>
</protein>
<sequence>MKSFFHKIVSITLASLVFFATTSFTVDMHFCGQTLVDFSLIHNVKTCGMEKQQPKKNCESEVSKKSCCSDNQIMVEGQDNLKTSSNQLTFQQQAFVATFVYTYINLFDGLDKNIIPFKDYTPPYLIRDVQKLHETYLI</sequence>
<name>A0ABU1K424_9FLAO</name>
<proteinExistence type="predicted"/>
<dbReference type="EMBL" id="JAVDQA010000001">
    <property type="protein sequence ID" value="MDR6299995.1"/>
    <property type="molecule type" value="Genomic_DNA"/>
</dbReference>
<dbReference type="InterPro" id="IPR058060">
    <property type="entry name" value="HYC_CC_PP"/>
</dbReference>
<feature type="chain" id="PRO_5045212640" evidence="1">
    <location>
        <begin position="26"/>
        <end position="138"/>
    </location>
</feature>
<feature type="signal peptide" evidence="1">
    <location>
        <begin position="1"/>
        <end position="25"/>
    </location>
</feature>
<dbReference type="RefSeq" id="WP_228249726.1">
    <property type="nucleotide sequence ID" value="NZ_JAVDQA010000001.1"/>
</dbReference>
<keyword evidence="3" id="KW-1185">Reference proteome</keyword>
<gene>
    <name evidence="2" type="ORF">GGR31_000611</name>
</gene>
<organism evidence="2 3">
    <name type="scientific">Mesonia maritima</name>
    <dbReference type="NCBI Taxonomy" id="1793873"/>
    <lineage>
        <taxon>Bacteria</taxon>
        <taxon>Pseudomonadati</taxon>
        <taxon>Bacteroidota</taxon>
        <taxon>Flavobacteriia</taxon>
        <taxon>Flavobacteriales</taxon>
        <taxon>Flavobacteriaceae</taxon>
        <taxon>Mesonia</taxon>
    </lineage>
</organism>
<keyword evidence="1" id="KW-0732">Signal</keyword>
<reference evidence="2 3" key="1">
    <citation type="submission" date="2023-07" db="EMBL/GenBank/DDBJ databases">
        <title>Genomic Encyclopedia of Type Strains, Phase IV (KMG-IV): sequencing the most valuable type-strain genomes for metagenomic binning, comparative biology and taxonomic classification.</title>
        <authorList>
            <person name="Goeker M."/>
        </authorList>
    </citation>
    <scope>NUCLEOTIDE SEQUENCE [LARGE SCALE GENOMIC DNA]</scope>
    <source>
        <strain evidence="2 3">DSM 102814</strain>
    </source>
</reference>
<dbReference type="Pfam" id="PF26622">
    <property type="entry name" value="DUF8199"/>
    <property type="match status" value="1"/>
</dbReference>
<dbReference type="NCBIfam" id="NF047658">
    <property type="entry name" value="HYC_CC_PP"/>
    <property type="match status" value="1"/>
</dbReference>
<evidence type="ECO:0000313" key="2">
    <source>
        <dbReference type="EMBL" id="MDR6299995.1"/>
    </source>
</evidence>
<comment type="caution">
    <text evidence="2">The sequence shown here is derived from an EMBL/GenBank/DDBJ whole genome shotgun (WGS) entry which is preliminary data.</text>
</comment>